<reference evidence="1" key="1">
    <citation type="submission" date="2021-04" db="EMBL/GenBank/DDBJ databases">
        <title>Pseudaminobacter soli sp. nov., isolated from paddy soil contaminated by heavy metals.</title>
        <authorList>
            <person name="Zhang K."/>
        </authorList>
    </citation>
    <scope>NUCLEOTIDE SEQUENCE</scope>
    <source>
        <strain evidence="1">19-2017</strain>
    </source>
</reference>
<proteinExistence type="predicted"/>
<evidence type="ECO:0008006" key="3">
    <source>
        <dbReference type="Google" id="ProtNLM"/>
    </source>
</evidence>
<dbReference type="Proteomes" id="UP000680348">
    <property type="component" value="Unassembled WGS sequence"/>
</dbReference>
<evidence type="ECO:0000313" key="2">
    <source>
        <dbReference type="Proteomes" id="UP000680348"/>
    </source>
</evidence>
<comment type="caution">
    <text evidence="1">The sequence shown here is derived from an EMBL/GenBank/DDBJ whole genome shotgun (WGS) entry which is preliminary data.</text>
</comment>
<protein>
    <recommendedName>
        <fullName evidence="3">Heavy-metal-associated domain-containing protein</fullName>
    </recommendedName>
</protein>
<dbReference type="Pfam" id="PF19991">
    <property type="entry name" value="HMA_2"/>
    <property type="match status" value="1"/>
</dbReference>
<gene>
    <name evidence="1" type="ORF">KEU06_27335</name>
</gene>
<keyword evidence="2" id="KW-1185">Reference proteome</keyword>
<dbReference type="RefSeq" id="WP_188257864.1">
    <property type="nucleotide sequence ID" value="NZ_JABVCF010000023.1"/>
</dbReference>
<dbReference type="AlphaFoldDB" id="A0A942I511"/>
<name>A0A942I511_9HYPH</name>
<evidence type="ECO:0000313" key="1">
    <source>
        <dbReference type="EMBL" id="MBS3652309.1"/>
    </source>
</evidence>
<dbReference type="EMBL" id="JAGWCR010000023">
    <property type="protein sequence ID" value="MBS3652309.1"/>
    <property type="molecule type" value="Genomic_DNA"/>
</dbReference>
<organism evidence="1 2">
    <name type="scientific">Pseudaminobacter soli</name>
    <name type="common">ex Zhang et al. 2022</name>
    <dbReference type="NCBI Taxonomy" id="2831468"/>
    <lineage>
        <taxon>Bacteria</taxon>
        <taxon>Pseudomonadati</taxon>
        <taxon>Pseudomonadota</taxon>
        <taxon>Alphaproteobacteria</taxon>
        <taxon>Hyphomicrobiales</taxon>
        <taxon>Phyllobacteriaceae</taxon>
        <taxon>Pseudaminobacter</taxon>
    </lineage>
</organism>
<accession>A0A942I511</accession>
<sequence length="167" mass="17822">MHPRLKAHIIHRIPGRMRIQIPAARHQEQFFAGLKQQLNAIQGVRNVTVNPAAASVTIEHDRNLDPLGGWTPALKTGPAAGNAEPSTCPCCGANPGSNSVSHGTEFDLVSLVTKLMPMVLPKHPIVQVAELVAEPVLRAIIGSAAERPDQTFFLSNPVASKTVLLPA</sequence>